<dbReference type="EMBL" id="GG662727">
    <property type="protein sequence ID" value="EAR93273.1"/>
    <property type="molecule type" value="Genomic_DNA"/>
</dbReference>
<keyword evidence="1 2" id="KW-0812">Transmembrane</keyword>
<protein>
    <submittedName>
        <fullName evidence="2">Transmembrane protein, putative</fullName>
    </submittedName>
</protein>
<evidence type="ECO:0000313" key="3">
    <source>
        <dbReference type="Proteomes" id="UP000009168"/>
    </source>
</evidence>
<dbReference type="Proteomes" id="UP000009168">
    <property type="component" value="Unassembled WGS sequence"/>
</dbReference>
<keyword evidence="3" id="KW-1185">Reference proteome</keyword>
<sequence length="129" mass="14766">MQLEKLGAVCYKIKQKRIQQVFWIIFEAKKLISVAFILILPNKTIALSIDLILSSGFTIYIIIAKPLAQQNQNLMILVQEIISFLAKLIQTILISELEISFTSFSALLKRKFLPPQSSKNSFFLETNNF</sequence>
<dbReference type="RefSeq" id="XP_001013518.1">
    <property type="nucleotide sequence ID" value="XM_001013518.1"/>
</dbReference>
<gene>
    <name evidence="2" type="ORF">TTHERM_01358370</name>
</gene>
<keyword evidence="1" id="KW-0472">Membrane</keyword>
<organism evidence="2 3">
    <name type="scientific">Tetrahymena thermophila (strain SB210)</name>
    <dbReference type="NCBI Taxonomy" id="312017"/>
    <lineage>
        <taxon>Eukaryota</taxon>
        <taxon>Sar</taxon>
        <taxon>Alveolata</taxon>
        <taxon>Ciliophora</taxon>
        <taxon>Intramacronucleata</taxon>
        <taxon>Oligohymenophorea</taxon>
        <taxon>Hymenostomatida</taxon>
        <taxon>Tetrahymenina</taxon>
        <taxon>Tetrahymenidae</taxon>
        <taxon>Tetrahymena</taxon>
    </lineage>
</organism>
<proteinExistence type="predicted"/>
<accession>Q239S3</accession>
<name>Q239S3_TETTS</name>
<reference evidence="3" key="1">
    <citation type="journal article" date="2006" name="PLoS Biol.">
        <title>Macronuclear genome sequence of the ciliate Tetrahymena thermophila, a model eukaryote.</title>
        <authorList>
            <person name="Eisen J.A."/>
            <person name="Coyne R.S."/>
            <person name="Wu M."/>
            <person name="Wu D."/>
            <person name="Thiagarajan M."/>
            <person name="Wortman J.R."/>
            <person name="Badger J.H."/>
            <person name="Ren Q."/>
            <person name="Amedeo P."/>
            <person name="Jones K.M."/>
            <person name="Tallon L.J."/>
            <person name="Delcher A.L."/>
            <person name="Salzberg S.L."/>
            <person name="Silva J.C."/>
            <person name="Haas B.J."/>
            <person name="Majoros W.H."/>
            <person name="Farzad M."/>
            <person name="Carlton J.M."/>
            <person name="Smith R.K. Jr."/>
            <person name="Garg J."/>
            <person name="Pearlman R.E."/>
            <person name="Karrer K.M."/>
            <person name="Sun L."/>
            <person name="Manning G."/>
            <person name="Elde N.C."/>
            <person name="Turkewitz A.P."/>
            <person name="Asai D.J."/>
            <person name="Wilkes D.E."/>
            <person name="Wang Y."/>
            <person name="Cai H."/>
            <person name="Collins K."/>
            <person name="Stewart B.A."/>
            <person name="Lee S.R."/>
            <person name="Wilamowska K."/>
            <person name="Weinberg Z."/>
            <person name="Ruzzo W.L."/>
            <person name="Wloga D."/>
            <person name="Gaertig J."/>
            <person name="Frankel J."/>
            <person name="Tsao C.-C."/>
            <person name="Gorovsky M.A."/>
            <person name="Keeling P.J."/>
            <person name="Waller R.F."/>
            <person name="Patron N.J."/>
            <person name="Cherry J.M."/>
            <person name="Stover N.A."/>
            <person name="Krieger C.J."/>
            <person name="del Toro C."/>
            <person name="Ryder H.F."/>
            <person name="Williamson S.C."/>
            <person name="Barbeau R.A."/>
            <person name="Hamilton E.P."/>
            <person name="Orias E."/>
        </authorList>
    </citation>
    <scope>NUCLEOTIDE SEQUENCE [LARGE SCALE GENOMIC DNA]</scope>
    <source>
        <strain evidence="3">SB210</strain>
    </source>
</reference>
<dbReference type="AlphaFoldDB" id="Q239S3"/>
<evidence type="ECO:0000313" key="2">
    <source>
        <dbReference type="EMBL" id="EAR93273.1"/>
    </source>
</evidence>
<dbReference type="GeneID" id="7841575"/>
<evidence type="ECO:0000256" key="1">
    <source>
        <dbReference type="SAM" id="Phobius"/>
    </source>
</evidence>
<feature type="transmembrane region" description="Helical" evidence="1">
    <location>
        <begin position="45"/>
        <end position="63"/>
    </location>
</feature>
<dbReference type="HOGENOM" id="CLU_1953202_0_0_1"/>
<dbReference type="KEGG" id="tet:TTHERM_01358370"/>
<keyword evidence="1" id="KW-1133">Transmembrane helix</keyword>
<feature type="transmembrane region" description="Helical" evidence="1">
    <location>
        <begin position="21"/>
        <end position="39"/>
    </location>
</feature>
<dbReference type="InParanoid" id="Q239S3"/>